<feature type="region of interest" description="Disordered" evidence="1">
    <location>
        <begin position="71"/>
        <end position="142"/>
    </location>
</feature>
<feature type="compositionally biased region" description="Low complexity" evidence="1">
    <location>
        <begin position="208"/>
        <end position="220"/>
    </location>
</feature>
<proteinExistence type="predicted"/>
<evidence type="ECO:0000313" key="2">
    <source>
        <dbReference type="EMBL" id="VDM44373.1"/>
    </source>
</evidence>
<keyword evidence="3" id="KW-1185">Reference proteome</keyword>
<feature type="compositionally biased region" description="Polar residues" evidence="1">
    <location>
        <begin position="305"/>
        <end position="314"/>
    </location>
</feature>
<organism evidence="3 4">
    <name type="scientific">Toxocara canis</name>
    <name type="common">Canine roundworm</name>
    <dbReference type="NCBI Taxonomy" id="6265"/>
    <lineage>
        <taxon>Eukaryota</taxon>
        <taxon>Metazoa</taxon>
        <taxon>Ecdysozoa</taxon>
        <taxon>Nematoda</taxon>
        <taxon>Chromadorea</taxon>
        <taxon>Rhabditida</taxon>
        <taxon>Spirurina</taxon>
        <taxon>Ascaridomorpha</taxon>
        <taxon>Ascaridoidea</taxon>
        <taxon>Toxocaridae</taxon>
        <taxon>Toxocara</taxon>
    </lineage>
</organism>
<dbReference type="Gene3D" id="1.20.930.10">
    <property type="entry name" value="Conserved domain common to transcription factors TFIIS, elongin A, CRSP70"/>
    <property type="match status" value="1"/>
</dbReference>
<dbReference type="SUPFAM" id="SSF47676">
    <property type="entry name" value="Conserved domain common to transcription factors TFIIS, elongin A, CRSP70"/>
    <property type="match status" value="1"/>
</dbReference>
<accession>A0A183UX32</accession>
<feature type="region of interest" description="Disordered" evidence="1">
    <location>
        <begin position="165"/>
        <end position="220"/>
    </location>
</feature>
<feature type="compositionally biased region" description="Polar residues" evidence="1">
    <location>
        <begin position="115"/>
        <end position="141"/>
    </location>
</feature>
<name>A0A183UX32_TOXCA</name>
<dbReference type="WBParaSite" id="TCNE_0001305201-mRNA-1">
    <property type="protein sequence ID" value="TCNE_0001305201-mRNA-1"/>
    <property type="gene ID" value="TCNE_0001305201"/>
</dbReference>
<evidence type="ECO:0000313" key="4">
    <source>
        <dbReference type="WBParaSite" id="TCNE_0001305201-mRNA-1"/>
    </source>
</evidence>
<reference evidence="2 3" key="2">
    <citation type="submission" date="2018-11" db="EMBL/GenBank/DDBJ databases">
        <authorList>
            <consortium name="Pathogen Informatics"/>
        </authorList>
    </citation>
    <scope>NUCLEOTIDE SEQUENCE [LARGE SCALE GENOMIC DNA]</scope>
</reference>
<feature type="compositionally biased region" description="Basic residues" evidence="1">
    <location>
        <begin position="291"/>
        <end position="300"/>
    </location>
</feature>
<dbReference type="InterPro" id="IPR035441">
    <property type="entry name" value="TFIIS/LEDGF_dom_sf"/>
</dbReference>
<dbReference type="EMBL" id="UYWY01021539">
    <property type="protein sequence ID" value="VDM44373.1"/>
    <property type="molecule type" value="Genomic_DNA"/>
</dbReference>
<dbReference type="Proteomes" id="UP000050794">
    <property type="component" value="Unassembled WGS sequence"/>
</dbReference>
<reference evidence="4" key="1">
    <citation type="submission" date="2016-06" db="UniProtKB">
        <authorList>
            <consortium name="WormBaseParasite"/>
        </authorList>
    </citation>
    <scope>IDENTIFICATION</scope>
</reference>
<feature type="region of interest" description="Disordered" evidence="1">
    <location>
        <begin position="259"/>
        <end position="338"/>
    </location>
</feature>
<protein>
    <submittedName>
        <fullName evidence="4">TFIIS N-terminal domain-containing protein</fullName>
    </submittedName>
</protein>
<evidence type="ECO:0000313" key="3">
    <source>
        <dbReference type="Proteomes" id="UP000050794"/>
    </source>
</evidence>
<dbReference type="AlphaFoldDB" id="A0A183UX32"/>
<gene>
    <name evidence="2" type="ORF">TCNE_LOCUS13052</name>
</gene>
<sequence>MSSALVGNRQRGMTVGRRDAVMYSSFECQLMQVTRVGAVVNDIRKRMVELAPQLSKRCRALIKCWQKLADPRPTSSCGSHSNSVTPNLASPAIRKGLTPGTPARGRITSAALSAGSRSNLTSPAVGSPTGSYAPQQQNRCSPRNGAVLNLQKSYSLADLPKKGVEDALGSSSTHDDALRNGKRKTEHAQDTADSGLLNGFGVGKRSKSGSATASPAGGSHSVVAARRANVQPTSELVAQLSENLPRYMAINLIERENQLKREQQQQDIQQHGGMHPDVSSAAISSSDLPKKKERKGRYSKKASAEQAQNISAHTTKGAITDREKAVDEGQPSVSAEESEAVALPIRDGRYEWDAMLPTLDTLRRRDEFKAPPSDDPSKSYIVSVRGRKVSFSLAVPFFFRGHTVKAKLILKERELIVGVLWCIRFQVLALPYVDVGIPDFVEYEYPQSLRFYADENFMYGAPRPT</sequence>
<evidence type="ECO:0000256" key="1">
    <source>
        <dbReference type="SAM" id="MobiDB-lite"/>
    </source>
</evidence>
<feature type="compositionally biased region" description="Polar residues" evidence="1">
    <location>
        <begin position="73"/>
        <end position="88"/>
    </location>
</feature>